<reference evidence="1" key="2">
    <citation type="journal article" date="2015" name="Data Brief">
        <title>Shoot transcriptome of the giant reed, Arundo donax.</title>
        <authorList>
            <person name="Barrero R.A."/>
            <person name="Guerrero F.D."/>
            <person name="Moolhuijzen P."/>
            <person name="Goolsby J.A."/>
            <person name="Tidwell J."/>
            <person name="Bellgard S.E."/>
            <person name="Bellgard M.I."/>
        </authorList>
    </citation>
    <scope>NUCLEOTIDE SEQUENCE</scope>
    <source>
        <tissue evidence="1">Shoot tissue taken approximately 20 cm above the soil surface</tissue>
    </source>
</reference>
<sequence length="43" mass="5166">MFFDDLPIRDHLVWLQKMHQLLTEGVWECLRDNIGAFWIDGCC</sequence>
<protein>
    <submittedName>
        <fullName evidence="1">Uncharacterized protein</fullName>
    </submittedName>
</protein>
<proteinExistence type="predicted"/>
<dbReference type="EMBL" id="GBRH01256066">
    <property type="protein sequence ID" value="JAD41829.1"/>
    <property type="molecule type" value="Transcribed_RNA"/>
</dbReference>
<organism evidence="1">
    <name type="scientific">Arundo donax</name>
    <name type="common">Giant reed</name>
    <name type="synonym">Donax arundinaceus</name>
    <dbReference type="NCBI Taxonomy" id="35708"/>
    <lineage>
        <taxon>Eukaryota</taxon>
        <taxon>Viridiplantae</taxon>
        <taxon>Streptophyta</taxon>
        <taxon>Embryophyta</taxon>
        <taxon>Tracheophyta</taxon>
        <taxon>Spermatophyta</taxon>
        <taxon>Magnoliopsida</taxon>
        <taxon>Liliopsida</taxon>
        <taxon>Poales</taxon>
        <taxon>Poaceae</taxon>
        <taxon>PACMAD clade</taxon>
        <taxon>Arundinoideae</taxon>
        <taxon>Arundineae</taxon>
        <taxon>Arundo</taxon>
    </lineage>
</organism>
<dbReference type="AlphaFoldDB" id="A0A0A8ZQW5"/>
<accession>A0A0A8ZQW5</accession>
<reference evidence="1" key="1">
    <citation type="submission" date="2014-09" db="EMBL/GenBank/DDBJ databases">
        <authorList>
            <person name="Magalhaes I.L.F."/>
            <person name="Oliveira U."/>
            <person name="Santos F.R."/>
            <person name="Vidigal T.H.D.A."/>
            <person name="Brescovit A.D."/>
            <person name="Santos A.J."/>
        </authorList>
    </citation>
    <scope>NUCLEOTIDE SEQUENCE</scope>
    <source>
        <tissue evidence="1">Shoot tissue taken approximately 20 cm above the soil surface</tissue>
    </source>
</reference>
<evidence type="ECO:0000313" key="1">
    <source>
        <dbReference type="EMBL" id="JAD41829.1"/>
    </source>
</evidence>
<name>A0A0A8ZQW5_ARUDO</name>